<evidence type="ECO:0000259" key="1">
    <source>
        <dbReference type="PROSITE" id="PS50801"/>
    </source>
</evidence>
<name>A0A239BTY7_9ACTN</name>
<dbReference type="InterPro" id="IPR002645">
    <property type="entry name" value="STAS_dom"/>
</dbReference>
<accession>A0A239BTY7</accession>
<dbReference type="RefSeq" id="WP_089314605.1">
    <property type="nucleotide sequence ID" value="NZ_FZNP01000011.1"/>
</dbReference>
<proteinExistence type="predicted"/>
<protein>
    <submittedName>
        <fullName evidence="2">Anti-anti-sigma factor</fullName>
    </submittedName>
</protein>
<sequence>MSTPLTLTTARRPDGRALVTAVGEIDMSNSGNLAAALDTAHGDAGKVVLDLSAVEYLDSAGLSVLFDHADHLELVAPPLLEPVLTLSGFPELATVHLTPPDAAPRRTEHN</sequence>
<dbReference type="Gene3D" id="3.30.750.24">
    <property type="entry name" value="STAS domain"/>
    <property type="match status" value="1"/>
</dbReference>
<dbReference type="SUPFAM" id="SSF52091">
    <property type="entry name" value="SpoIIaa-like"/>
    <property type="match status" value="1"/>
</dbReference>
<gene>
    <name evidence="2" type="ORF">SAMN06265355_11183</name>
</gene>
<dbReference type="Proteomes" id="UP000198420">
    <property type="component" value="Unassembled WGS sequence"/>
</dbReference>
<feature type="domain" description="STAS" evidence="1">
    <location>
        <begin position="6"/>
        <end position="65"/>
    </location>
</feature>
<dbReference type="CDD" id="cd07043">
    <property type="entry name" value="STAS_anti-anti-sigma_factors"/>
    <property type="match status" value="1"/>
</dbReference>
<evidence type="ECO:0000313" key="3">
    <source>
        <dbReference type="Proteomes" id="UP000198420"/>
    </source>
</evidence>
<dbReference type="PROSITE" id="PS50801">
    <property type="entry name" value="STAS"/>
    <property type="match status" value="1"/>
</dbReference>
<dbReference type="EMBL" id="FZNP01000011">
    <property type="protein sequence ID" value="SNS10901.1"/>
    <property type="molecule type" value="Genomic_DNA"/>
</dbReference>
<dbReference type="OrthoDB" id="4628340at2"/>
<evidence type="ECO:0000313" key="2">
    <source>
        <dbReference type="EMBL" id="SNS10901.1"/>
    </source>
</evidence>
<dbReference type="Pfam" id="PF01740">
    <property type="entry name" value="STAS"/>
    <property type="match status" value="1"/>
</dbReference>
<dbReference type="InterPro" id="IPR036513">
    <property type="entry name" value="STAS_dom_sf"/>
</dbReference>
<reference evidence="3" key="1">
    <citation type="submission" date="2017-06" db="EMBL/GenBank/DDBJ databases">
        <authorList>
            <person name="Varghese N."/>
            <person name="Submissions S."/>
        </authorList>
    </citation>
    <scope>NUCLEOTIDE SEQUENCE [LARGE SCALE GENOMIC DNA]</scope>
    <source>
        <strain evidence="3">DSM 44485</strain>
    </source>
</reference>
<dbReference type="AlphaFoldDB" id="A0A239BTY7"/>
<organism evidence="2 3">
    <name type="scientific">Actinomadura mexicana</name>
    <dbReference type="NCBI Taxonomy" id="134959"/>
    <lineage>
        <taxon>Bacteria</taxon>
        <taxon>Bacillati</taxon>
        <taxon>Actinomycetota</taxon>
        <taxon>Actinomycetes</taxon>
        <taxon>Streptosporangiales</taxon>
        <taxon>Thermomonosporaceae</taxon>
        <taxon>Actinomadura</taxon>
    </lineage>
</organism>
<keyword evidence="3" id="KW-1185">Reference proteome</keyword>